<dbReference type="EMBL" id="JAGFNP010000019">
    <property type="protein sequence ID" value="MBO3735834.1"/>
    <property type="molecule type" value="Genomic_DNA"/>
</dbReference>
<dbReference type="RefSeq" id="WP_208499787.1">
    <property type="nucleotide sequence ID" value="NZ_JAGFNP010000019.1"/>
</dbReference>
<dbReference type="Proteomes" id="UP000681341">
    <property type="component" value="Unassembled WGS sequence"/>
</dbReference>
<evidence type="ECO:0000313" key="2">
    <source>
        <dbReference type="Proteomes" id="UP000681341"/>
    </source>
</evidence>
<sequence length="153" mass="16582">MTIEDSESGIAYSMPDTWEEMDSEDLLDAFSSSASVAGEAEGEGASVVAFSGEAMTDEEMSMSTSTIAGENSEFFYPYPDDKQILISEPIEVDGQEAYRFTWEVSISGEPPMYGHIVHIIDGDRSVFLMGMAYGDDPAMRSEVDAVVSSVSLL</sequence>
<protein>
    <submittedName>
        <fullName evidence="1">Uncharacterized protein</fullName>
    </submittedName>
</protein>
<reference evidence="1 2" key="1">
    <citation type="submission" date="2021-03" db="EMBL/GenBank/DDBJ databases">
        <title>Glycomyces sp. nov., a novel actinomycete isolated from soil.</title>
        <authorList>
            <person name="Yang X."/>
            <person name="Xu X."/>
        </authorList>
    </citation>
    <scope>NUCLEOTIDE SEQUENCE [LARGE SCALE GENOMIC DNA]</scope>
    <source>
        <strain evidence="1 2">NEAU-S30</strain>
    </source>
</reference>
<keyword evidence="2" id="KW-1185">Reference proteome</keyword>
<accession>A0ABS3UAM9</accession>
<name>A0ABS3UAM9_9ACTN</name>
<evidence type="ECO:0000313" key="1">
    <source>
        <dbReference type="EMBL" id="MBO3735834.1"/>
    </source>
</evidence>
<proteinExistence type="predicted"/>
<gene>
    <name evidence="1" type="ORF">J5V16_23670</name>
</gene>
<organism evidence="1 2">
    <name type="scientific">Glycomyces niveus</name>
    <dbReference type="NCBI Taxonomy" id="2820287"/>
    <lineage>
        <taxon>Bacteria</taxon>
        <taxon>Bacillati</taxon>
        <taxon>Actinomycetota</taxon>
        <taxon>Actinomycetes</taxon>
        <taxon>Glycomycetales</taxon>
        <taxon>Glycomycetaceae</taxon>
        <taxon>Glycomyces</taxon>
    </lineage>
</organism>
<comment type="caution">
    <text evidence="1">The sequence shown here is derived from an EMBL/GenBank/DDBJ whole genome shotgun (WGS) entry which is preliminary data.</text>
</comment>